<comment type="caution">
    <text evidence="1">The sequence shown here is derived from an EMBL/GenBank/DDBJ whole genome shotgun (WGS) entry which is preliminary data.</text>
</comment>
<name>A0A7Y4JR65_9BACT</name>
<accession>A0A7Y4JR65</accession>
<evidence type="ECO:0000313" key="1">
    <source>
        <dbReference type="EMBL" id="NOK09705.1"/>
    </source>
</evidence>
<proteinExistence type="predicted"/>
<gene>
    <name evidence="1" type="ORF">HNS30_11775</name>
</gene>
<dbReference type="RefSeq" id="WP_171413882.1">
    <property type="nucleotide sequence ID" value="NZ_JABFJW010000072.1"/>
</dbReference>
<dbReference type="Proteomes" id="UP000528460">
    <property type="component" value="Unassembled WGS sequence"/>
</dbReference>
<organism evidence="1 2">
    <name type="scientific">Corallococcus exercitus</name>
    <dbReference type="NCBI Taxonomy" id="2316736"/>
    <lineage>
        <taxon>Bacteria</taxon>
        <taxon>Pseudomonadati</taxon>
        <taxon>Myxococcota</taxon>
        <taxon>Myxococcia</taxon>
        <taxon>Myxococcales</taxon>
        <taxon>Cystobacterineae</taxon>
        <taxon>Myxococcaceae</taxon>
        <taxon>Corallococcus</taxon>
    </lineage>
</organism>
<dbReference type="EMBL" id="JABFJW010000072">
    <property type="protein sequence ID" value="NOK09705.1"/>
    <property type="molecule type" value="Genomic_DNA"/>
</dbReference>
<dbReference type="AlphaFoldDB" id="A0A7Y4JR65"/>
<sequence>MKQSSLKQSLSMVGGLALLASTLVGSGCAKRVEADARPSPESIGQYYPLAVGNAWTYRIDGRDDKPVTVEIVKEQDGYFVDNQGGQLTVDAYGLRDPKRYLLRGPLEAGRGWNNVVSVSSTERYQLVQVGFACKVPAGSFPNCVSVEGRNKVDAQTTLVNTMTFAAGVGLVRVDVATEHEGKRVPQTELELLSYKADGAGAGSTQTPAAPAQD</sequence>
<reference evidence="1 2" key="1">
    <citation type="submission" date="2020-05" db="EMBL/GenBank/DDBJ databases">
        <authorList>
            <person name="Whitworth D."/>
        </authorList>
    </citation>
    <scope>NUCLEOTIDE SEQUENCE [LARGE SCALE GENOMIC DNA]</scope>
    <source>
        <strain evidence="1 2">CA046A</strain>
    </source>
</reference>
<dbReference type="PROSITE" id="PS51257">
    <property type="entry name" value="PROKAR_LIPOPROTEIN"/>
    <property type="match status" value="1"/>
</dbReference>
<protein>
    <recommendedName>
        <fullName evidence="3">Lipoprotein</fullName>
    </recommendedName>
</protein>
<evidence type="ECO:0000313" key="2">
    <source>
        <dbReference type="Proteomes" id="UP000528460"/>
    </source>
</evidence>
<evidence type="ECO:0008006" key="3">
    <source>
        <dbReference type="Google" id="ProtNLM"/>
    </source>
</evidence>